<gene>
    <name evidence="8" type="ORF">PCS_01881</name>
</gene>
<feature type="domain" description="4Fe-4S ferredoxin-type" evidence="7">
    <location>
        <begin position="24"/>
        <end position="54"/>
    </location>
</feature>
<proteinExistence type="predicted"/>
<dbReference type="PANTHER" id="PTHR43551:SF1">
    <property type="entry name" value="HETERODISULFIDE REDUCTASE"/>
    <property type="match status" value="1"/>
</dbReference>
<keyword evidence="4" id="KW-0249">Electron transport</keyword>
<sequence>MNLTIEPMSDSQPSRFRQIASELLPSGVNLDMCLSCGLCSSGCPASGLERMDPRKFLRMAALGMDEALTTTPWVWMCTLCRRCTHVCPSNIDIPALVYHARSRWPRDKRPKGIVGSCDQALRTPTCSAMGVSPQDFEFVVDDVLEEVRTTQDGFDNLRAPMNRQGAHFFLTQNSREPAVEPDEMVPLWKVLDHVGADWTYSSSGWAAENYCMFAADDEGWEKILRTKVEAVEALGCKVWLHTE</sequence>
<evidence type="ECO:0000256" key="6">
    <source>
        <dbReference type="ARBA" id="ARBA00023014"/>
    </source>
</evidence>
<dbReference type="AlphaFoldDB" id="M5Q2F0"/>
<keyword evidence="2" id="KW-0004">4Fe-4S</keyword>
<evidence type="ECO:0000256" key="2">
    <source>
        <dbReference type="ARBA" id="ARBA00022485"/>
    </source>
</evidence>
<evidence type="ECO:0000259" key="7">
    <source>
        <dbReference type="PROSITE" id="PS51379"/>
    </source>
</evidence>
<organism evidence="8 9">
    <name type="scientific">Desulfocurvibacter africanus PCS</name>
    <dbReference type="NCBI Taxonomy" id="1262666"/>
    <lineage>
        <taxon>Bacteria</taxon>
        <taxon>Pseudomonadati</taxon>
        <taxon>Thermodesulfobacteriota</taxon>
        <taxon>Desulfovibrionia</taxon>
        <taxon>Desulfovibrionales</taxon>
        <taxon>Desulfovibrionaceae</taxon>
        <taxon>Desulfocurvibacter</taxon>
    </lineage>
</organism>
<keyword evidence="1" id="KW-0813">Transport</keyword>
<comment type="caution">
    <text evidence="8">The sequence shown here is derived from an EMBL/GenBank/DDBJ whole genome shotgun (WGS) entry which is preliminary data.</text>
</comment>
<dbReference type="InterPro" id="IPR017896">
    <property type="entry name" value="4Fe4S_Fe-S-bd"/>
</dbReference>
<dbReference type="PROSITE" id="PS00198">
    <property type="entry name" value="4FE4S_FER_1"/>
    <property type="match status" value="1"/>
</dbReference>
<evidence type="ECO:0000256" key="3">
    <source>
        <dbReference type="ARBA" id="ARBA00022723"/>
    </source>
</evidence>
<dbReference type="EMBL" id="AOSV01000019">
    <property type="protein sequence ID" value="EMG37368.1"/>
    <property type="molecule type" value="Genomic_DNA"/>
</dbReference>
<dbReference type="Proteomes" id="UP000011922">
    <property type="component" value="Unassembled WGS sequence"/>
</dbReference>
<dbReference type="PANTHER" id="PTHR43551">
    <property type="entry name" value="FUMARATE REDUCTASE IRON-SULFUR SUBUNIT"/>
    <property type="match status" value="1"/>
</dbReference>
<dbReference type="SUPFAM" id="SSF46548">
    <property type="entry name" value="alpha-helical ferredoxin"/>
    <property type="match status" value="1"/>
</dbReference>
<evidence type="ECO:0000313" key="9">
    <source>
        <dbReference type="Proteomes" id="UP000011922"/>
    </source>
</evidence>
<dbReference type="Gene3D" id="1.10.1060.10">
    <property type="entry name" value="Alpha-helical ferredoxin"/>
    <property type="match status" value="1"/>
</dbReference>
<reference evidence="8 9" key="1">
    <citation type="journal article" date="2013" name="Genome Announc.">
        <title>Draft Genome Sequence for Desulfovibrio africanus Strain PCS.</title>
        <authorList>
            <person name="Brown S.D."/>
            <person name="Utturkar S.M."/>
            <person name="Arkin A.P."/>
            <person name="Deutschbauer A.M."/>
            <person name="Elias D.A."/>
            <person name="Hazen T.C."/>
            <person name="Chakraborty R."/>
        </authorList>
    </citation>
    <scope>NUCLEOTIDE SEQUENCE [LARGE SCALE GENOMIC DNA]</scope>
    <source>
        <strain evidence="8 9">PCS</strain>
    </source>
</reference>
<evidence type="ECO:0000256" key="1">
    <source>
        <dbReference type="ARBA" id="ARBA00022448"/>
    </source>
</evidence>
<dbReference type="InterPro" id="IPR017900">
    <property type="entry name" value="4Fe4S_Fe_S_CS"/>
</dbReference>
<keyword evidence="3" id="KW-0479">Metal-binding</keyword>
<keyword evidence="5" id="KW-0408">Iron</keyword>
<keyword evidence="6" id="KW-0411">Iron-sulfur</keyword>
<evidence type="ECO:0000313" key="8">
    <source>
        <dbReference type="EMBL" id="EMG37368.1"/>
    </source>
</evidence>
<evidence type="ECO:0000256" key="4">
    <source>
        <dbReference type="ARBA" id="ARBA00022982"/>
    </source>
</evidence>
<dbReference type="Pfam" id="PF13183">
    <property type="entry name" value="Fer4_8"/>
    <property type="match status" value="1"/>
</dbReference>
<dbReference type="GO" id="GO:0051539">
    <property type="term" value="F:4 iron, 4 sulfur cluster binding"/>
    <property type="evidence" value="ECO:0007669"/>
    <property type="project" value="UniProtKB-KW"/>
</dbReference>
<protein>
    <submittedName>
        <fullName evidence="8">4Fe-4S dicluster domain containing protein</fullName>
    </submittedName>
</protein>
<dbReference type="PROSITE" id="PS51379">
    <property type="entry name" value="4FE4S_FER_2"/>
    <property type="match status" value="1"/>
</dbReference>
<dbReference type="GO" id="GO:0046872">
    <property type="term" value="F:metal ion binding"/>
    <property type="evidence" value="ECO:0007669"/>
    <property type="project" value="UniProtKB-KW"/>
</dbReference>
<dbReference type="PATRIC" id="fig|1262666.3.peg.1904"/>
<accession>M5Q2F0</accession>
<name>M5Q2F0_DESAF</name>
<evidence type="ECO:0000256" key="5">
    <source>
        <dbReference type="ARBA" id="ARBA00023004"/>
    </source>
</evidence>
<dbReference type="InterPro" id="IPR009051">
    <property type="entry name" value="Helical_ferredxn"/>
</dbReference>